<dbReference type="EMBL" id="ONZF01000002">
    <property type="protein sequence ID" value="SPJ23142.1"/>
    <property type="molecule type" value="Genomic_DNA"/>
</dbReference>
<accession>A0A2R8BSL5</accession>
<proteinExistence type="predicted"/>
<sequence length="192" mass="20992">MTPIRLIAAAALVMTATACAAPPPPVQLGPDGRPLPQLYRIDPIERDRVQIRFLDGMNAIRQAAGAPPVALNSELTAAAATHSRDMSVQNRPWHFGSDGSSPVDRVRRVGYTGRLLGENISETYETELETLAAWMETPETRDIVTDPRARDLGFDWYQEENGKIWWTMVTGTRDAAAIRTTEGVAVAPPAGR</sequence>
<keyword evidence="1" id="KW-0732">Signal</keyword>
<dbReference type="Proteomes" id="UP000244912">
    <property type="component" value="Unassembled WGS sequence"/>
</dbReference>
<dbReference type="PANTHER" id="PTHR31157">
    <property type="entry name" value="SCP DOMAIN-CONTAINING PROTEIN"/>
    <property type="match status" value="1"/>
</dbReference>
<evidence type="ECO:0000256" key="1">
    <source>
        <dbReference type="SAM" id="SignalP"/>
    </source>
</evidence>
<dbReference type="RefSeq" id="WP_181375689.1">
    <property type="nucleotide sequence ID" value="NZ_ONZF01000002.1"/>
</dbReference>
<dbReference type="AlphaFoldDB" id="A0A2R8BSL5"/>
<feature type="domain" description="SCP" evidence="2">
    <location>
        <begin position="54"/>
        <end position="168"/>
    </location>
</feature>
<dbReference type="PANTHER" id="PTHR31157:SF1">
    <property type="entry name" value="SCP DOMAIN-CONTAINING PROTEIN"/>
    <property type="match status" value="1"/>
</dbReference>
<organism evidence="3 4">
    <name type="scientific">Palleronia abyssalis</name>
    <dbReference type="NCBI Taxonomy" id="1501240"/>
    <lineage>
        <taxon>Bacteria</taxon>
        <taxon>Pseudomonadati</taxon>
        <taxon>Pseudomonadota</taxon>
        <taxon>Alphaproteobacteria</taxon>
        <taxon>Rhodobacterales</taxon>
        <taxon>Roseobacteraceae</taxon>
        <taxon>Palleronia</taxon>
    </lineage>
</organism>
<reference evidence="3 4" key="1">
    <citation type="submission" date="2018-03" db="EMBL/GenBank/DDBJ databases">
        <authorList>
            <person name="Keele B.F."/>
        </authorList>
    </citation>
    <scope>NUCLEOTIDE SEQUENCE [LARGE SCALE GENOMIC DNA]</scope>
    <source>
        <strain evidence="3 4">CECT 8504</strain>
    </source>
</reference>
<dbReference type="CDD" id="cd05379">
    <property type="entry name" value="CAP_bacterial"/>
    <property type="match status" value="1"/>
</dbReference>
<dbReference type="SUPFAM" id="SSF55797">
    <property type="entry name" value="PR-1-like"/>
    <property type="match status" value="1"/>
</dbReference>
<evidence type="ECO:0000313" key="4">
    <source>
        <dbReference type="Proteomes" id="UP000244912"/>
    </source>
</evidence>
<feature type="signal peptide" evidence="1">
    <location>
        <begin position="1"/>
        <end position="20"/>
    </location>
</feature>
<dbReference type="PROSITE" id="PS51257">
    <property type="entry name" value="PROKAR_LIPOPROTEIN"/>
    <property type="match status" value="1"/>
</dbReference>
<dbReference type="InterPro" id="IPR014044">
    <property type="entry name" value="CAP_dom"/>
</dbReference>
<protein>
    <recommendedName>
        <fullName evidence="2">SCP domain-containing protein</fullName>
    </recommendedName>
</protein>
<evidence type="ECO:0000313" key="3">
    <source>
        <dbReference type="EMBL" id="SPJ23142.1"/>
    </source>
</evidence>
<feature type="chain" id="PRO_5015310337" description="SCP domain-containing protein" evidence="1">
    <location>
        <begin position="21"/>
        <end position="192"/>
    </location>
</feature>
<name>A0A2R8BSL5_9RHOB</name>
<dbReference type="Gene3D" id="3.40.33.10">
    <property type="entry name" value="CAP"/>
    <property type="match status" value="1"/>
</dbReference>
<evidence type="ECO:0000259" key="2">
    <source>
        <dbReference type="Pfam" id="PF00188"/>
    </source>
</evidence>
<dbReference type="InterPro" id="IPR035940">
    <property type="entry name" value="CAP_sf"/>
</dbReference>
<keyword evidence="4" id="KW-1185">Reference proteome</keyword>
<gene>
    <name evidence="3" type="ORF">PAA8504_00947</name>
</gene>
<dbReference type="Pfam" id="PF00188">
    <property type="entry name" value="CAP"/>
    <property type="match status" value="1"/>
</dbReference>